<evidence type="ECO:0000256" key="2">
    <source>
        <dbReference type="ARBA" id="ARBA00022692"/>
    </source>
</evidence>
<protein>
    <recommendedName>
        <fullName evidence="9">Major facilitator superfamily (MFS) profile domain-containing protein</fullName>
    </recommendedName>
</protein>
<dbReference type="EMBL" id="NHYE01001094">
    <property type="protein sequence ID" value="PPQ98801.1"/>
    <property type="molecule type" value="Genomic_DNA"/>
</dbReference>
<accession>A0A409Y776</accession>
<organism evidence="7 8">
    <name type="scientific">Gymnopilus dilepis</name>
    <dbReference type="NCBI Taxonomy" id="231916"/>
    <lineage>
        <taxon>Eukaryota</taxon>
        <taxon>Fungi</taxon>
        <taxon>Dikarya</taxon>
        <taxon>Basidiomycota</taxon>
        <taxon>Agaricomycotina</taxon>
        <taxon>Agaricomycetes</taxon>
        <taxon>Agaricomycetidae</taxon>
        <taxon>Agaricales</taxon>
        <taxon>Agaricineae</taxon>
        <taxon>Hymenogastraceae</taxon>
        <taxon>Gymnopilus</taxon>
    </lineage>
</organism>
<evidence type="ECO:0000256" key="4">
    <source>
        <dbReference type="ARBA" id="ARBA00023136"/>
    </source>
</evidence>
<comment type="caution">
    <text evidence="7">The sequence shown here is derived from an EMBL/GenBank/DDBJ whole genome shotgun (WGS) entry which is preliminary data.</text>
</comment>
<evidence type="ECO:0000313" key="7">
    <source>
        <dbReference type="EMBL" id="PPQ98801.1"/>
    </source>
</evidence>
<dbReference type="SUPFAM" id="SSF103473">
    <property type="entry name" value="MFS general substrate transporter"/>
    <property type="match status" value="1"/>
</dbReference>
<feature type="compositionally biased region" description="Basic and acidic residues" evidence="5">
    <location>
        <begin position="136"/>
        <end position="148"/>
    </location>
</feature>
<comment type="subcellular location">
    <subcellularLocation>
        <location evidence="1">Membrane</location>
        <topology evidence="1">Multi-pass membrane protein</topology>
    </subcellularLocation>
</comment>
<keyword evidence="8" id="KW-1185">Reference proteome</keyword>
<dbReference type="PANTHER" id="PTHR23501">
    <property type="entry name" value="MAJOR FACILITATOR SUPERFAMILY"/>
    <property type="match status" value="1"/>
</dbReference>
<keyword evidence="2 6" id="KW-0812">Transmembrane</keyword>
<dbReference type="OrthoDB" id="10021397at2759"/>
<evidence type="ECO:0000256" key="3">
    <source>
        <dbReference type="ARBA" id="ARBA00022989"/>
    </source>
</evidence>
<evidence type="ECO:0000256" key="6">
    <source>
        <dbReference type="SAM" id="Phobius"/>
    </source>
</evidence>
<evidence type="ECO:0000313" key="8">
    <source>
        <dbReference type="Proteomes" id="UP000284706"/>
    </source>
</evidence>
<dbReference type="InterPro" id="IPR036259">
    <property type="entry name" value="MFS_trans_sf"/>
</dbReference>
<keyword evidence="3 6" id="KW-1133">Transmembrane helix</keyword>
<dbReference type="GO" id="GO:0005886">
    <property type="term" value="C:plasma membrane"/>
    <property type="evidence" value="ECO:0007669"/>
    <property type="project" value="TreeGrafter"/>
</dbReference>
<evidence type="ECO:0000256" key="5">
    <source>
        <dbReference type="SAM" id="MobiDB-lite"/>
    </source>
</evidence>
<feature type="region of interest" description="Disordered" evidence="5">
    <location>
        <begin position="136"/>
        <end position="171"/>
    </location>
</feature>
<dbReference type="AlphaFoldDB" id="A0A409Y776"/>
<dbReference type="PANTHER" id="PTHR23501:SF189">
    <property type="entry name" value="DRUG TRANSPORTER, PUTATIVE (AFU_ORTHOLOGUE AFUA_4G03920)-RELATED"/>
    <property type="match status" value="1"/>
</dbReference>
<dbReference type="GO" id="GO:0022857">
    <property type="term" value="F:transmembrane transporter activity"/>
    <property type="evidence" value="ECO:0007669"/>
    <property type="project" value="TreeGrafter"/>
</dbReference>
<proteinExistence type="predicted"/>
<keyword evidence="4 6" id="KW-0472">Membrane</keyword>
<dbReference type="InParanoid" id="A0A409Y776"/>
<sequence length="171" mass="17935">MLLAGCGAGQTLQTTTVAAQASVPRKDMSVVTAFRNFIRLLGGTLALAVDSTIINNSLRAAMNSASLPSSIIDGVIDNPAQLAQPTSIGISSTVAKFILNDGYRKGFRTVFIVNASLTSLATIASIVLIKHKELTRGDEKDRMQEKHPMAAKPRPGGDTGKAGNEEGTQVP</sequence>
<gene>
    <name evidence="7" type="ORF">CVT26_014353</name>
</gene>
<evidence type="ECO:0000256" key="1">
    <source>
        <dbReference type="ARBA" id="ARBA00004141"/>
    </source>
</evidence>
<dbReference type="Proteomes" id="UP000284706">
    <property type="component" value="Unassembled WGS sequence"/>
</dbReference>
<reference evidence="7 8" key="1">
    <citation type="journal article" date="2018" name="Evol. Lett.">
        <title>Horizontal gene cluster transfer increased hallucinogenic mushroom diversity.</title>
        <authorList>
            <person name="Reynolds H.T."/>
            <person name="Vijayakumar V."/>
            <person name="Gluck-Thaler E."/>
            <person name="Korotkin H.B."/>
            <person name="Matheny P.B."/>
            <person name="Slot J.C."/>
        </authorList>
    </citation>
    <scope>NUCLEOTIDE SEQUENCE [LARGE SCALE GENOMIC DNA]</scope>
    <source>
        <strain evidence="7 8">SRW20</strain>
    </source>
</reference>
<name>A0A409Y776_9AGAR</name>
<feature type="transmembrane region" description="Helical" evidence="6">
    <location>
        <begin position="109"/>
        <end position="129"/>
    </location>
</feature>
<evidence type="ECO:0008006" key="9">
    <source>
        <dbReference type="Google" id="ProtNLM"/>
    </source>
</evidence>